<dbReference type="PROSITE" id="PS00138">
    <property type="entry name" value="SUBTILASE_SER"/>
    <property type="match status" value="1"/>
</dbReference>
<feature type="domain" description="Peptidase S8/S53" evidence="8">
    <location>
        <begin position="144"/>
        <end position="401"/>
    </location>
</feature>
<feature type="active site" description="Charge relay system" evidence="5">
    <location>
        <position position="350"/>
    </location>
</feature>
<evidence type="ECO:0000313" key="12">
    <source>
        <dbReference type="WBParaSite" id="PSAMB.scaffold307size57765.g4538.t1"/>
    </source>
</evidence>
<evidence type="ECO:0000256" key="3">
    <source>
        <dbReference type="ARBA" id="ARBA00022801"/>
    </source>
</evidence>
<proteinExistence type="inferred from homology"/>
<dbReference type="PANTHER" id="PTHR43806">
    <property type="entry name" value="PEPTIDASE S8"/>
    <property type="match status" value="1"/>
</dbReference>
<protein>
    <submittedName>
        <fullName evidence="12">Peptidase S8/S53 domain-containing protein</fullName>
    </submittedName>
</protein>
<evidence type="ECO:0000256" key="5">
    <source>
        <dbReference type="PROSITE-ProRule" id="PRU01240"/>
    </source>
</evidence>
<dbReference type="PROSITE" id="PS51892">
    <property type="entry name" value="SUBTILASE"/>
    <property type="match status" value="1"/>
</dbReference>
<keyword evidence="3 5" id="KW-0378">Hydrolase</keyword>
<dbReference type="GO" id="GO:0006508">
    <property type="term" value="P:proteolysis"/>
    <property type="evidence" value="ECO:0007669"/>
    <property type="project" value="UniProtKB-KW"/>
</dbReference>
<keyword evidence="11" id="KW-1185">Reference proteome</keyword>
<dbReference type="InterPro" id="IPR023828">
    <property type="entry name" value="Peptidase_S8_Ser-AS"/>
</dbReference>
<feature type="active site" description="Charge relay system" evidence="5">
    <location>
        <position position="184"/>
    </location>
</feature>
<name>A0A914W555_9BILA</name>
<dbReference type="Pfam" id="PF00082">
    <property type="entry name" value="Peptidase_S8"/>
    <property type="match status" value="1"/>
</dbReference>
<evidence type="ECO:0000256" key="7">
    <source>
        <dbReference type="SAM" id="SignalP"/>
    </source>
</evidence>
<keyword evidence="4 5" id="KW-0720">Serine protease</keyword>
<evidence type="ECO:0000256" key="4">
    <source>
        <dbReference type="ARBA" id="ARBA00022825"/>
    </source>
</evidence>
<dbReference type="Gene3D" id="3.40.50.200">
    <property type="entry name" value="Peptidase S8/S53 domain"/>
    <property type="match status" value="1"/>
</dbReference>
<dbReference type="WBParaSite" id="PSAMB.scaffold307size57765.g4538.t1">
    <property type="protein sequence ID" value="PSAMB.scaffold307size57765.g4538.t1"/>
    <property type="gene ID" value="PSAMB.scaffold307size57765.g4538"/>
</dbReference>
<evidence type="ECO:0000256" key="1">
    <source>
        <dbReference type="ARBA" id="ARBA00011073"/>
    </source>
</evidence>
<organism evidence="11 12">
    <name type="scientific">Plectus sambesii</name>
    <dbReference type="NCBI Taxonomy" id="2011161"/>
    <lineage>
        <taxon>Eukaryota</taxon>
        <taxon>Metazoa</taxon>
        <taxon>Ecdysozoa</taxon>
        <taxon>Nematoda</taxon>
        <taxon>Chromadorea</taxon>
        <taxon>Plectida</taxon>
        <taxon>Plectina</taxon>
        <taxon>Plectoidea</taxon>
        <taxon>Plectidae</taxon>
        <taxon>Plectus</taxon>
    </lineage>
</organism>
<reference evidence="12" key="1">
    <citation type="submission" date="2022-11" db="UniProtKB">
        <authorList>
            <consortium name="WormBaseParasite"/>
        </authorList>
    </citation>
    <scope>IDENTIFICATION</scope>
</reference>
<dbReference type="Proteomes" id="UP000887566">
    <property type="component" value="Unplaced"/>
</dbReference>
<dbReference type="InterPro" id="IPR015500">
    <property type="entry name" value="Peptidase_S8_subtilisin-rel"/>
</dbReference>
<keyword evidence="2 5" id="KW-0645">Protease</keyword>
<evidence type="ECO:0000259" key="10">
    <source>
        <dbReference type="Pfam" id="PF23094"/>
    </source>
</evidence>
<dbReference type="InterPro" id="IPR057060">
    <property type="entry name" value="MBTPS1_3rd"/>
</dbReference>
<evidence type="ECO:0000256" key="6">
    <source>
        <dbReference type="SAM" id="MobiDB-lite"/>
    </source>
</evidence>
<dbReference type="Pfam" id="PF23094">
    <property type="entry name" value="MBTPS1_3rd"/>
    <property type="match status" value="1"/>
</dbReference>
<evidence type="ECO:0000256" key="2">
    <source>
        <dbReference type="ARBA" id="ARBA00022670"/>
    </source>
</evidence>
<dbReference type="InterPro" id="IPR050131">
    <property type="entry name" value="Peptidase_S8_subtilisin-like"/>
</dbReference>
<dbReference type="PANTHER" id="PTHR43806:SF7">
    <property type="entry name" value="MEMBRANE-BOUND TRANSCRIPTION FACTOR SITE-1 PROTEASE"/>
    <property type="match status" value="1"/>
</dbReference>
<dbReference type="FunFam" id="3.40.50.200:FF:000070">
    <property type="entry name" value="Gob-1"/>
    <property type="match status" value="1"/>
</dbReference>
<dbReference type="InterPro" id="IPR057032">
    <property type="entry name" value="MBTPS1_4th"/>
</dbReference>
<feature type="region of interest" description="Disordered" evidence="6">
    <location>
        <begin position="919"/>
        <end position="938"/>
    </location>
</feature>
<feature type="signal peptide" evidence="7">
    <location>
        <begin position="1"/>
        <end position="17"/>
    </location>
</feature>
<evidence type="ECO:0000313" key="11">
    <source>
        <dbReference type="Proteomes" id="UP000887566"/>
    </source>
</evidence>
<dbReference type="Pfam" id="PF23090">
    <property type="entry name" value="MBTPS1_4th"/>
    <property type="match status" value="1"/>
</dbReference>
<dbReference type="PROSITE" id="PS00137">
    <property type="entry name" value="SUBTILASE_HIS"/>
    <property type="match status" value="1"/>
</dbReference>
<dbReference type="SUPFAM" id="SSF52743">
    <property type="entry name" value="Subtilisin-like"/>
    <property type="match status" value="1"/>
</dbReference>
<sequence>MLHIYFGMAVMAVASSATNCPANQSDELIITYDGYYSSALRRSYLSDWLQKFNGNVLVRPNDLSDFDVVEVDSCSSQLARQSLNPSHVIRVTLDQQFVARRPLNSDWNGIRNVNGRRAAGKNHEIHQIAKLLGADKLWELGYKGQGVKVGVFDTGLPESHSHFRRVVERTDWTNEQTADDGLGHGTFVAGVIGGTDRRCPGLAPSADLYIYKVFTKKQVSYTSWFLDAFNHAILRGINVLNLSIGGPDFTDQPFIDKVWELTANGIILISAIGNDGPQFGTLNNPADQMDVIGVGGINLDEQIARFSSRGMTTWELPGGYGRVKPDIVTFGSSVFGSSLEGGCRALSGTSVASPVVTGAVALMLSAIQDRSKWNPAAVKQALIEGAQRLPSVANMFEQGAGKMNLIASFKILKDYQPSVSLIPPYIDFMECLYMWPYCSQPLYASALPTIFNITIVNGLGVTGRLSQEPIWEPFIDENGAYLSVSFAYSDILWPWSGYLAVVVKVRENASRWEGTAAGRVRLTVESDVDGTRRQANLSFLIRVRIVPTPPRSRRVLWDQYRNLRYPPGYFPRDDLRDKSNPLDWNGDHPHTNFRALYQHLRSNGYYMEMLGEPLTCVNTSHYALLMIVDPEDEFFPAERDKLFSDVTDAGLNVVVFADWYNTSVIDKIRFMDDNTKQWWQPETGGANIPAVNALLAAWNLSLGSQVFEGTVALARSQARFASGSSVTSTAEDALVGYALLTDQGYEVITGVKDDTSFDVPVFAITRGGRDANTAGFVAVFGDSNCLESLTKGQNKDCFWLLDALLDCAIDGDLPPAFRDSLQLTKLNRAPDMPLPKRVTTGHFTRYSKVVAGFEPNAEPIFRPLPVCKEWPAAIERPVYNVSLPADFNRRKRPLASLFGALNDGEIQPLIEAFQEPPTAVVEDERDNDGGARPQPPRRIGEATGYLLSPTIETLLLWLSLILVVVICIPRLGQSNANNSPQSVYLAISNQSGDDRDDDLTPSHAKIAFCYHGDHCFLTRTNENSNRPFLPSYHDNGGSVDAHVGAAELRRQYTNVQ</sequence>
<feature type="domain" description="MBTPS1 fourth" evidence="9">
    <location>
        <begin position="549"/>
        <end position="812"/>
    </location>
</feature>
<dbReference type="PRINTS" id="PR00723">
    <property type="entry name" value="SUBTILISIN"/>
</dbReference>
<dbReference type="GO" id="GO:0004252">
    <property type="term" value="F:serine-type endopeptidase activity"/>
    <property type="evidence" value="ECO:0007669"/>
    <property type="project" value="UniProtKB-UniRule"/>
</dbReference>
<dbReference type="InterPro" id="IPR022398">
    <property type="entry name" value="Peptidase_S8_His-AS"/>
</dbReference>
<evidence type="ECO:0000259" key="9">
    <source>
        <dbReference type="Pfam" id="PF23090"/>
    </source>
</evidence>
<comment type="similarity">
    <text evidence="1 5">Belongs to the peptidase S8 family.</text>
</comment>
<dbReference type="InterPro" id="IPR036852">
    <property type="entry name" value="Peptidase_S8/S53_dom_sf"/>
</dbReference>
<feature type="domain" description="MBTPS1 third" evidence="10">
    <location>
        <begin position="422"/>
        <end position="548"/>
    </location>
</feature>
<evidence type="ECO:0000259" key="8">
    <source>
        <dbReference type="Pfam" id="PF00082"/>
    </source>
</evidence>
<accession>A0A914W555</accession>
<dbReference type="InterPro" id="IPR000209">
    <property type="entry name" value="Peptidase_S8/S53_dom"/>
</dbReference>
<keyword evidence="7" id="KW-0732">Signal</keyword>
<feature type="chain" id="PRO_5037917619" evidence="7">
    <location>
        <begin position="18"/>
        <end position="1056"/>
    </location>
</feature>
<dbReference type="AlphaFoldDB" id="A0A914W555"/>
<dbReference type="GO" id="GO:0005794">
    <property type="term" value="C:Golgi apparatus"/>
    <property type="evidence" value="ECO:0007669"/>
    <property type="project" value="TreeGrafter"/>
</dbReference>
<feature type="active site" description="Charge relay system" evidence="5">
    <location>
        <position position="153"/>
    </location>
</feature>